<reference evidence="3" key="2">
    <citation type="journal article" date="2008" name="Nucleic Acids Res.">
        <title>The rice annotation project database (RAP-DB): 2008 update.</title>
        <authorList>
            <consortium name="The rice annotation project (RAP)"/>
        </authorList>
    </citation>
    <scope>GENOME REANNOTATION</scope>
    <source>
        <strain evidence="3">cv. Nipponbare</strain>
    </source>
</reference>
<proteinExistence type="predicted"/>
<accession>Q60EY7</accession>
<feature type="region of interest" description="Disordered" evidence="1">
    <location>
        <begin position="1"/>
        <end position="27"/>
    </location>
</feature>
<reference evidence="3" key="1">
    <citation type="journal article" date="2005" name="Nature">
        <title>The map-based sequence of the rice genome.</title>
        <authorList>
            <consortium name="International rice genome sequencing project (IRGSP)"/>
            <person name="Matsumoto T."/>
            <person name="Wu J."/>
            <person name="Kanamori H."/>
            <person name="Katayose Y."/>
            <person name="Fujisawa M."/>
            <person name="Namiki N."/>
            <person name="Mizuno H."/>
            <person name="Yamamoto K."/>
            <person name="Antonio B.A."/>
            <person name="Baba T."/>
            <person name="Sakata K."/>
            <person name="Nagamura Y."/>
            <person name="Aoki H."/>
            <person name="Arikawa K."/>
            <person name="Arita K."/>
            <person name="Bito T."/>
            <person name="Chiden Y."/>
            <person name="Fujitsuka N."/>
            <person name="Fukunaka R."/>
            <person name="Hamada M."/>
            <person name="Harada C."/>
            <person name="Hayashi A."/>
            <person name="Hijishita S."/>
            <person name="Honda M."/>
            <person name="Hosokawa S."/>
            <person name="Ichikawa Y."/>
            <person name="Idonuma A."/>
            <person name="Iijima M."/>
            <person name="Ikeda M."/>
            <person name="Ikeno M."/>
            <person name="Ito K."/>
            <person name="Ito S."/>
            <person name="Ito T."/>
            <person name="Ito Y."/>
            <person name="Ito Y."/>
            <person name="Iwabuchi A."/>
            <person name="Kamiya K."/>
            <person name="Karasawa W."/>
            <person name="Kurita K."/>
            <person name="Katagiri S."/>
            <person name="Kikuta A."/>
            <person name="Kobayashi H."/>
            <person name="Kobayashi N."/>
            <person name="Machita K."/>
            <person name="Maehara T."/>
            <person name="Masukawa M."/>
            <person name="Mizubayashi T."/>
            <person name="Mukai Y."/>
            <person name="Nagasaki H."/>
            <person name="Nagata Y."/>
            <person name="Naito S."/>
            <person name="Nakashima M."/>
            <person name="Nakama Y."/>
            <person name="Nakamichi Y."/>
            <person name="Nakamura M."/>
            <person name="Meguro A."/>
            <person name="Negishi M."/>
            <person name="Ohta I."/>
            <person name="Ohta T."/>
            <person name="Okamoto M."/>
            <person name="Ono N."/>
            <person name="Saji S."/>
            <person name="Sakaguchi M."/>
            <person name="Sakai K."/>
            <person name="Shibata M."/>
            <person name="Shimokawa T."/>
            <person name="Song J."/>
            <person name="Takazaki Y."/>
            <person name="Terasawa K."/>
            <person name="Tsugane M."/>
            <person name="Tsuji K."/>
            <person name="Ueda S."/>
            <person name="Waki K."/>
            <person name="Yamagata H."/>
            <person name="Yamamoto M."/>
            <person name="Yamamoto S."/>
            <person name="Yamane H."/>
            <person name="Yoshiki S."/>
            <person name="Yoshihara R."/>
            <person name="Yukawa K."/>
            <person name="Zhong H."/>
            <person name="Yano M."/>
            <person name="Yuan Q."/>
            <person name="Ouyang S."/>
            <person name="Liu J."/>
            <person name="Jones K.M."/>
            <person name="Gansberger K."/>
            <person name="Moffat K."/>
            <person name="Hill J."/>
            <person name="Bera J."/>
            <person name="Fadrosh D."/>
            <person name="Jin S."/>
            <person name="Johri S."/>
            <person name="Kim M."/>
            <person name="Overton L."/>
            <person name="Reardon M."/>
            <person name="Tsitrin T."/>
            <person name="Vuong H."/>
            <person name="Weaver B."/>
            <person name="Ciecko A."/>
            <person name="Tallon L."/>
            <person name="Jackson J."/>
            <person name="Pai G."/>
            <person name="Aken S.V."/>
            <person name="Utterback T."/>
            <person name="Reidmuller S."/>
            <person name="Feldblyum T."/>
            <person name="Hsiao J."/>
            <person name="Zismann V."/>
            <person name="Iobst S."/>
            <person name="de Vazeille A.R."/>
            <person name="Buell C.R."/>
            <person name="Ying K."/>
            <person name="Li Y."/>
            <person name="Lu T."/>
            <person name="Huang Y."/>
            <person name="Zhao Q."/>
            <person name="Feng Q."/>
            <person name="Zhang L."/>
            <person name="Zhu J."/>
            <person name="Weng Q."/>
            <person name="Mu J."/>
            <person name="Lu Y."/>
            <person name="Fan D."/>
            <person name="Liu Y."/>
            <person name="Guan J."/>
            <person name="Zhang Y."/>
            <person name="Yu S."/>
            <person name="Liu X."/>
            <person name="Zhang Y."/>
            <person name="Hong G."/>
            <person name="Han B."/>
            <person name="Choisne N."/>
            <person name="Demange N."/>
            <person name="Orjeda G."/>
            <person name="Samain S."/>
            <person name="Cattolico L."/>
            <person name="Pelletier E."/>
            <person name="Couloux A."/>
            <person name="Segurens B."/>
            <person name="Wincker P."/>
            <person name="D'Hont A."/>
            <person name="Scarpelli C."/>
            <person name="Weissenbach J."/>
            <person name="Salanoubat M."/>
            <person name="Quetier F."/>
            <person name="Yu Y."/>
            <person name="Kim H.R."/>
            <person name="Rambo T."/>
            <person name="Currie J."/>
            <person name="Collura K."/>
            <person name="Luo M."/>
            <person name="Yang T."/>
            <person name="Ammiraju J.S.S."/>
            <person name="Engler F."/>
            <person name="Soderlund C."/>
            <person name="Wing R.A."/>
            <person name="Palmer L.E."/>
            <person name="de la Bastide M."/>
            <person name="Spiegel L."/>
            <person name="Nascimento L."/>
            <person name="Zutavern T."/>
            <person name="O'Shaughnessy A."/>
            <person name="Dike S."/>
            <person name="Dedhia N."/>
            <person name="Preston R."/>
            <person name="Balija V."/>
            <person name="McCombie W.R."/>
            <person name="Chow T."/>
            <person name="Chen H."/>
            <person name="Chung M."/>
            <person name="Chen C."/>
            <person name="Shaw J."/>
            <person name="Wu H."/>
            <person name="Hsiao K."/>
            <person name="Chao Y."/>
            <person name="Chu M."/>
            <person name="Cheng C."/>
            <person name="Hour A."/>
            <person name="Lee P."/>
            <person name="Lin S."/>
            <person name="Lin Y."/>
            <person name="Liou J."/>
            <person name="Liu S."/>
            <person name="Hsing Y."/>
            <person name="Raghuvanshi S."/>
            <person name="Mohanty A."/>
            <person name="Bharti A.K."/>
            <person name="Gaur A."/>
            <person name="Gupta V."/>
            <person name="Kumar D."/>
            <person name="Ravi V."/>
            <person name="Vij S."/>
            <person name="Kapur A."/>
            <person name="Khurana P."/>
            <person name="Khurana P."/>
            <person name="Khurana J.P."/>
            <person name="Tyagi A.K."/>
            <person name="Gaikwad K."/>
            <person name="Singh A."/>
            <person name="Dalal V."/>
            <person name="Srivastava S."/>
            <person name="Dixit A."/>
            <person name="Pal A.K."/>
            <person name="Ghazi I.A."/>
            <person name="Yadav M."/>
            <person name="Pandit A."/>
            <person name="Bhargava A."/>
            <person name="Sureshbabu K."/>
            <person name="Batra K."/>
            <person name="Sharma T.R."/>
            <person name="Mohapatra T."/>
            <person name="Singh N.K."/>
            <person name="Messing J."/>
            <person name="Nelson A.B."/>
            <person name="Fuks G."/>
            <person name="Kavchok S."/>
            <person name="Keizer G."/>
            <person name="Linton E."/>
            <person name="Llaca V."/>
            <person name="Song R."/>
            <person name="Tanyolac B."/>
            <person name="Young S."/>
            <person name="Ho-Il K."/>
            <person name="Hahn J.H."/>
            <person name="Sangsakoo G."/>
            <person name="Vanavichit A."/>
            <person name="de Mattos Luiz.A.T."/>
            <person name="Zimmer P.D."/>
            <person name="Malone G."/>
            <person name="Dellagostin O."/>
            <person name="de Oliveira A.C."/>
            <person name="Bevan M."/>
            <person name="Bancroft I."/>
            <person name="Minx P."/>
            <person name="Cordum H."/>
            <person name="Wilson R."/>
            <person name="Cheng Z."/>
            <person name="Jin W."/>
            <person name="Jiang J."/>
            <person name="Leong S.A."/>
            <person name="Iwama H."/>
            <person name="Gojobori T."/>
            <person name="Itoh T."/>
            <person name="Niimura Y."/>
            <person name="Fujii Y."/>
            <person name="Habara T."/>
            <person name="Sakai H."/>
            <person name="Sato Y."/>
            <person name="Wilson G."/>
            <person name="Kumar K."/>
            <person name="McCouch S."/>
            <person name="Juretic N."/>
            <person name="Hoen D."/>
            <person name="Wright S."/>
            <person name="Bruskiewich R."/>
            <person name="Bureau T."/>
            <person name="Miyao A."/>
            <person name="Hirochika H."/>
            <person name="Nishikawa T."/>
            <person name="Kadowaki K."/>
            <person name="Sugiura M."/>
            <person name="Burr B."/>
            <person name="Sasaki T."/>
        </authorList>
    </citation>
    <scope>NUCLEOTIDE SEQUENCE [LARGE SCALE GENOMIC DNA]</scope>
    <source>
        <strain evidence="3">cv. Nipponbare</strain>
    </source>
</reference>
<protein>
    <submittedName>
        <fullName evidence="2">Uncharacterized protein</fullName>
    </submittedName>
</protein>
<organism evidence="2 3">
    <name type="scientific">Oryza sativa subsp. japonica</name>
    <name type="common">Rice</name>
    <dbReference type="NCBI Taxonomy" id="39947"/>
    <lineage>
        <taxon>Eukaryota</taxon>
        <taxon>Viridiplantae</taxon>
        <taxon>Streptophyta</taxon>
        <taxon>Embryophyta</taxon>
        <taxon>Tracheophyta</taxon>
        <taxon>Spermatophyta</taxon>
        <taxon>Magnoliopsida</taxon>
        <taxon>Liliopsida</taxon>
        <taxon>Poales</taxon>
        <taxon>Poaceae</taxon>
        <taxon>BOP clade</taxon>
        <taxon>Oryzoideae</taxon>
        <taxon>Oryzeae</taxon>
        <taxon>Oryzinae</taxon>
        <taxon>Oryza</taxon>
        <taxon>Oryza sativa</taxon>
    </lineage>
</organism>
<sequence length="85" mass="9544">MERAAARPAMDGGQDGGSRWPVRGVEEREEGEWICGRRMARKEKRGFAARRHVNSPAWCSANARHEARLMTGTEGDSEQSKWISS</sequence>
<evidence type="ECO:0000313" key="3">
    <source>
        <dbReference type="Proteomes" id="UP000000763"/>
    </source>
</evidence>
<dbReference type="EMBL" id="AC104280">
    <property type="protein sequence ID" value="AAU90192.1"/>
    <property type="molecule type" value="Genomic_DNA"/>
</dbReference>
<gene>
    <name evidence="2" type="primary">OJ1430_B02.9</name>
</gene>
<name>Q60EY7_ORYSJ</name>
<evidence type="ECO:0000256" key="1">
    <source>
        <dbReference type="SAM" id="MobiDB-lite"/>
    </source>
</evidence>
<dbReference type="Proteomes" id="UP000000763">
    <property type="component" value="Chromosome 5"/>
</dbReference>
<dbReference type="AlphaFoldDB" id="Q60EY7"/>
<evidence type="ECO:0000313" key="2">
    <source>
        <dbReference type="EMBL" id="AAU90192.1"/>
    </source>
</evidence>